<dbReference type="AlphaFoldDB" id="A0A8M1KKP0"/>
<dbReference type="OrthoDB" id="8973240at2759"/>
<name>A0A8M1KKP0_CLUHA</name>
<evidence type="ECO:0000313" key="1">
    <source>
        <dbReference type="Proteomes" id="UP000515152"/>
    </source>
</evidence>
<reference evidence="2" key="1">
    <citation type="submission" date="2025-08" db="UniProtKB">
        <authorList>
            <consortium name="RefSeq"/>
        </authorList>
    </citation>
    <scope>IDENTIFICATION</scope>
</reference>
<dbReference type="KEGG" id="char:122132527"/>
<accession>A0A8M1KKP0</accession>
<evidence type="ECO:0000313" key="2">
    <source>
        <dbReference type="RefSeq" id="XP_042563140.1"/>
    </source>
</evidence>
<dbReference type="GeneID" id="122132527"/>
<dbReference type="Proteomes" id="UP000515152">
    <property type="component" value="Unplaced"/>
</dbReference>
<dbReference type="RefSeq" id="XP_042563140.1">
    <property type="nucleotide sequence ID" value="XM_042707206.1"/>
</dbReference>
<organism evidence="1 2">
    <name type="scientific">Clupea harengus</name>
    <name type="common">Atlantic herring</name>
    <dbReference type="NCBI Taxonomy" id="7950"/>
    <lineage>
        <taxon>Eukaryota</taxon>
        <taxon>Metazoa</taxon>
        <taxon>Chordata</taxon>
        <taxon>Craniata</taxon>
        <taxon>Vertebrata</taxon>
        <taxon>Euteleostomi</taxon>
        <taxon>Actinopterygii</taxon>
        <taxon>Neopterygii</taxon>
        <taxon>Teleostei</taxon>
        <taxon>Clupei</taxon>
        <taxon>Clupeiformes</taxon>
        <taxon>Clupeoidei</taxon>
        <taxon>Clupeidae</taxon>
        <taxon>Clupea</taxon>
    </lineage>
</organism>
<gene>
    <name evidence="2" type="primary">LOC122132527</name>
</gene>
<sequence length="179" mass="19900">MCLCFSLDVNAPLSSTMTPASLTLSQADSPTSGSFTDFIHKFRWTLLGLEKVELGVRCLTESWANWILNLIHTCPTLKKVKSQASFDFNDGLLLEEGISLLRESHRRPGCTVILRGLRCTKPSGKCGEENEPRLDCNQRVEIQMIGPNVTEEERTLHHCPFTCHTCGLHNICHSGDSGL</sequence>
<protein>
    <submittedName>
        <fullName evidence="2">NACHT, LRR and PYD domains-containing protein 1 homolog isoform X1</fullName>
    </submittedName>
</protein>
<keyword evidence="1" id="KW-1185">Reference proteome</keyword>
<proteinExistence type="predicted"/>